<comment type="caution">
    <text evidence="1">The sequence shown here is derived from an EMBL/GenBank/DDBJ whole genome shotgun (WGS) entry which is preliminary data.</text>
</comment>
<organism evidence="1 2">
    <name type="scientific">Taklimakanibacter albus</name>
    <dbReference type="NCBI Taxonomy" id="2800327"/>
    <lineage>
        <taxon>Bacteria</taxon>
        <taxon>Pseudomonadati</taxon>
        <taxon>Pseudomonadota</taxon>
        <taxon>Alphaproteobacteria</taxon>
        <taxon>Hyphomicrobiales</taxon>
        <taxon>Aestuariivirgaceae</taxon>
        <taxon>Taklimakanibacter</taxon>
    </lineage>
</organism>
<evidence type="ECO:0000313" key="2">
    <source>
        <dbReference type="Proteomes" id="UP000616151"/>
    </source>
</evidence>
<keyword evidence="2" id="KW-1185">Reference proteome</keyword>
<name>A0ACC5RB59_9HYPH</name>
<protein>
    <submittedName>
        <fullName evidence="1">Glycosyltransferase</fullName>
    </submittedName>
</protein>
<reference evidence="1" key="1">
    <citation type="submission" date="2021-01" db="EMBL/GenBank/DDBJ databases">
        <authorList>
            <person name="Sun Q."/>
        </authorList>
    </citation>
    <scope>NUCLEOTIDE SEQUENCE</scope>
    <source>
        <strain evidence="1">YIM B02566</strain>
    </source>
</reference>
<gene>
    <name evidence="1" type="ORF">JHL16_26170</name>
</gene>
<proteinExistence type="predicted"/>
<dbReference type="Proteomes" id="UP000616151">
    <property type="component" value="Unassembled WGS sequence"/>
</dbReference>
<accession>A0ACC5RB59</accession>
<dbReference type="EMBL" id="JAENHL010000008">
    <property type="protein sequence ID" value="MBK1869877.1"/>
    <property type="molecule type" value="Genomic_DNA"/>
</dbReference>
<evidence type="ECO:0000313" key="1">
    <source>
        <dbReference type="EMBL" id="MBK1869877.1"/>
    </source>
</evidence>
<sequence>MGSEILFITTTDAAGGRTADLDRLLTSITKAMAGRDWRMLLLIQRSAAGADLPMDLPENVQVETMPNRVSLSHARNLMLRKAREQGLLARVPLIAFPDDDCWYPDGSLNRILNLFRIDQALDFWFCTYASAPASPRRALSMDMKPPSAFMVAAKASSNTIFLRSRIAEAIGGFDEELGVGTRNNGGEDTDYALRAFLSARKCRFVDQPLIGHRDHDPTLRSHYFRGSLIAIARHAAERPARVPLLARKLLVGGALVATRRMSSQDFVSALKVAFSAKTGWRRSKGEAA</sequence>